<sequence length="648" mass="73566">MSENRSSSFGTTFLSNFTLFETDSHFLLCGTDSFREKYKVLHIDLINQNASVPNVMEYPDTFSSASLRQFLAGKAANNPLRVKTRAVAFLGFVCLCDDDWHLHFATEASPVGVIGGRTIYRVDNGVLIAIKPNPESGLPQHVQKNRSLFSSVDITKDFYFSYSYDLSRSLQSNVIDDHQYVKSFFTWNWAAIQNSLQQKCQNYWLTPLIYGFFEQQTLELSLEKGVVVTLLCRRSRMMAGTRYQRRGLSSSGRGDVANEVLTELYITVGDQWLDNSEYAAVAVHRGSIPLFWGHDQEKISQPKPEFYLTKNDQNFGAAEIHLKRMLDEYKSPVICLSLIRQGSHKECVLGNRFDLGMHIFSTHHRFKPDDLEYVKYDFLGAQKAGGNIIEDLRSIVKQKVERIGFLVHNSVQTQTRTSPKRIQSGIFRINCVDCLDRTNVAQFCVIRECLSEMLEALDLNPGLDWEAMFPNLSCCIKDLFMRHGDRIAHQYAGSGAMHKHAFESSHDDPNDNTIKGNGIPERSVSQNSMDQVKGRMLSTFGKLKTNASNNNAITAIRRFYSNAVTDITKNQAIQVFIGHARADMNTLQIWEIPADSLADRELHWDPADDIKLKHPWKINRTPSAAQEKAIVIENGMQEVNLFDASFFT</sequence>
<protein>
    <recommendedName>
        <fullName evidence="5">SAC domain-containing protein</fullName>
    </recommendedName>
</protein>
<dbReference type="GO" id="GO:0043813">
    <property type="term" value="F:phosphatidylinositol-3,5-bisphosphate 5-phosphatase activity"/>
    <property type="evidence" value="ECO:0007669"/>
    <property type="project" value="InterPro"/>
</dbReference>
<dbReference type="PANTHER" id="PTHR45738:SF5">
    <property type="entry name" value="POLYPHOSPHOINOSITIDE PHOSPHATASE"/>
    <property type="match status" value="1"/>
</dbReference>
<dbReference type="InterPro" id="IPR043573">
    <property type="entry name" value="Fig4-like"/>
</dbReference>
<evidence type="ECO:0000313" key="6">
    <source>
        <dbReference type="EMBL" id="CRZ11247.1"/>
    </source>
</evidence>
<dbReference type="Pfam" id="PF02383">
    <property type="entry name" value="Syja_N"/>
    <property type="match status" value="1"/>
</dbReference>
<accession>A0A0H5RCC1</accession>
<comment type="subcellular location">
    <subcellularLocation>
        <location evidence="1">Endomembrane system</location>
    </subcellularLocation>
</comment>
<evidence type="ECO:0000256" key="4">
    <source>
        <dbReference type="SAM" id="MobiDB-lite"/>
    </source>
</evidence>
<dbReference type="InterPro" id="IPR002013">
    <property type="entry name" value="SAC_dom"/>
</dbReference>
<feature type="domain" description="SAC" evidence="5">
    <location>
        <begin position="149"/>
        <end position="493"/>
    </location>
</feature>
<dbReference type="EMBL" id="HACM01010805">
    <property type="protein sequence ID" value="CRZ11247.1"/>
    <property type="molecule type" value="Transcribed_RNA"/>
</dbReference>
<dbReference type="GO" id="GO:0046856">
    <property type="term" value="P:phosphatidylinositol dephosphorylation"/>
    <property type="evidence" value="ECO:0007669"/>
    <property type="project" value="InterPro"/>
</dbReference>
<evidence type="ECO:0000256" key="3">
    <source>
        <dbReference type="ARBA" id="ARBA00023136"/>
    </source>
</evidence>
<evidence type="ECO:0000259" key="5">
    <source>
        <dbReference type="PROSITE" id="PS50275"/>
    </source>
</evidence>
<proteinExistence type="predicted"/>
<organism evidence="6">
    <name type="scientific">Spongospora subterranea</name>
    <dbReference type="NCBI Taxonomy" id="70186"/>
    <lineage>
        <taxon>Eukaryota</taxon>
        <taxon>Sar</taxon>
        <taxon>Rhizaria</taxon>
        <taxon>Endomyxa</taxon>
        <taxon>Phytomyxea</taxon>
        <taxon>Plasmodiophorida</taxon>
        <taxon>Plasmodiophoridae</taxon>
        <taxon>Spongospora</taxon>
    </lineage>
</organism>
<dbReference type="PROSITE" id="PS50275">
    <property type="entry name" value="SAC"/>
    <property type="match status" value="1"/>
</dbReference>
<feature type="compositionally biased region" description="Basic and acidic residues" evidence="4">
    <location>
        <begin position="500"/>
        <end position="509"/>
    </location>
</feature>
<evidence type="ECO:0000256" key="1">
    <source>
        <dbReference type="ARBA" id="ARBA00004308"/>
    </source>
</evidence>
<feature type="region of interest" description="Disordered" evidence="4">
    <location>
        <begin position="500"/>
        <end position="528"/>
    </location>
</feature>
<name>A0A0H5RCC1_9EUKA</name>
<keyword evidence="2" id="KW-0378">Hydrolase</keyword>
<reference evidence="6" key="1">
    <citation type="submission" date="2015-04" db="EMBL/GenBank/DDBJ databases">
        <title>The genome sequence of the plant pathogenic Rhizarian Plasmodiophora brassicae reveals insights in its biotrophic life cycle and the origin of chitin synthesis.</title>
        <authorList>
            <person name="Schwelm A."/>
            <person name="Fogelqvist J."/>
            <person name="Knaust A."/>
            <person name="Julke S."/>
            <person name="Lilja T."/>
            <person name="Dhandapani V."/>
            <person name="Bonilla-Rosso G."/>
            <person name="Karlsson M."/>
            <person name="Shevchenko A."/>
            <person name="Choi S.R."/>
            <person name="Kim H.G."/>
            <person name="Park J.Y."/>
            <person name="Lim Y.P."/>
            <person name="Ludwig-Muller J."/>
            <person name="Dixelius C."/>
        </authorList>
    </citation>
    <scope>NUCLEOTIDE SEQUENCE</scope>
    <source>
        <tissue evidence="6">Potato root galls</tissue>
    </source>
</reference>
<dbReference type="AlphaFoldDB" id="A0A0H5RCC1"/>
<evidence type="ECO:0000256" key="2">
    <source>
        <dbReference type="ARBA" id="ARBA00022801"/>
    </source>
</evidence>
<keyword evidence="3" id="KW-0472">Membrane</keyword>
<dbReference type="GO" id="GO:0012505">
    <property type="term" value="C:endomembrane system"/>
    <property type="evidence" value="ECO:0007669"/>
    <property type="project" value="UniProtKB-SubCell"/>
</dbReference>
<dbReference type="PANTHER" id="PTHR45738">
    <property type="entry name" value="POLYPHOSPHOINOSITIDE PHOSPHATASE"/>
    <property type="match status" value="1"/>
</dbReference>